<feature type="compositionally biased region" description="Low complexity" evidence="1">
    <location>
        <begin position="138"/>
        <end position="149"/>
    </location>
</feature>
<gene>
    <name evidence="2" type="ORF">CXG81DRAFT_17754</name>
</gene>
<feature type="region of interest" description="Disordered" evidence="1">
    <location>
        <begin position="138"/>
        <end position="312"/>
    </location>
</feature>
<dbReference type="InterPro" id="IPR006311">
    <property type="entry name" value="TAT_signal"/>
</dbReference>
<feature type="compositionally biased region" description="Gly residues" evidence="1">
    <location>
        <begin position="287"/>
        <end position="299"/>
    </location>
</feature>
<organism evidence="2 3">
    <name type="scientific">Caulochytrium protostelioides</name>
    <dbReference type="NCBI Taxonomy" id="1555241"/>
    <lineage>
        <taxon>Eukaryota</taxon>
        <taxon>Fungi</taxon>
        <taxon>Fungi incertae sedis</taxon>
        <taxon>Chytridiomycota</taxon>
        <taxon>Chytridiomycota incertae sedis</taxon>
        <taxon>Chytridiomycetes</taxon>
        <taxon>Caulochytriales</taxon>
        <taxon>Caulochytriaceae</taxon>
        <taxon>Caulochytrium</taxon>
    </lineage>
</organism>
<dbReference type="Proteomes" id="UP000274922">
    <property type="component" value="Unassembled WGS sequence"/>
</dbReference>
<feature type="region of interest" description="Disordered" evidence="1">
    <location>
        <begin position="63"/>
        <end position="115"/>
    </location>
</feature>
<evidence type="ECO:0000313" key="2">
    <source>
        <dbReference type="EMBL" id="RKP02616.1"/>
    </source>
</evidence>
<dbReference type="AlphaFoldDB" id="A0A4P9XB70"/>
<name>A0A4P9XB70_9FUNG</name>
<sequence length="427" mass="43987">MAVRAAAVAVAAAAAAVAAAAAAAATAATAVAVRAAVRDAVAVWRGGGAAAAAAAAVVGWRPPTRPRARCSRPLLPDDAPRVDPARTSISRGANASRGLAQARPPRENGAAPRLMRAWPRPRVSPALGAWPRASPAARRAAATAATAATGIPRLEEEPLSLPQRAPADQATRATPSPWKGIDGGSRNPDAHAAAAAAAAAQTARPPQGRLDRPDPVRASATGCSASRRERARATPAGRPLAQTRPRPVKRDARRSRPGPAGVRARAPPRGLALDATRAARIRRRASGRGGAGGRGGCGAPGRSQPPLGVTRRRRAAPRLPPAFASLICFWYHAEGGLGGSASSPTIDRARLGPSPSRMRAISSIGMHVDDMETVDGQGIRGHQRFSWVPKPKSTRARVLYPAKKGLSDCGRDTTSICLAMIGCRCKK</sequence>
<keyword evidence="3" id="KW-1185">Reference proteome</keyword>
<feature type="compositionally biased region" description="Low complexity" evidence="1">
    <location>
        <begin position="257"/>
        <end position="278"/>
    </location>
</feature>
<accession>A0A4P9XB70</accession>
<dbReference type="EMBL" id="ML014139">
    <property type="protein sequence ID" value="RKP02616.1"/>
    <property type="molecule type" value="Genomic_DNA"/>
</dbReference>
<dbReference type="PROSITE" id="PS51318">
    <property type="entry name" value="TAT"/>
    <property type="match status" value="1"/>
</dbReference>
<feature type="compositionally biased region" description="Low complexity" evidence="1">
    <location>
        <begin position="190"/>
        <end position="200"/>
    </location>
</feature>
<evidence type="ECO:0000256" key="1">
    <source>
        <dbReference type="SAM" id="MobiDB-lite"/>
    </source>
</evidence>
<protein>
    <submittedName>
        <fullName evidence="2">Uncharacterized protein</fullName>
    </submittedName>
</protein>
<reference evidence="3" key="1">
    <citation type="journal article" date="2018" name="Nat. Microbiol.">
        <title>Leveraging single-cell genomics to expand the fungal tree of life.</title>
        <authorList>
            <person name="Ahrendt S.R."/>
            <person name="Quandt C.A."/>
            <person name="Ciobanu D."/>
            <person name="Clum A."/>
            <person name="Salamov A."/>
            <person name="Andreopoulos B."/>
            <person name="Cheng J.F."/>
            <person name="Woyke T."/>
            <person name="Pelin A."/>
            <person name="Henrissat B."/>
            <person name="Reynolds N.K."/>
            <person name="Benny G.L."/>
            <person name="Smith M.E."/>
            <person name="James T.Y."/>
            <person name="Grigoriev I.V."/>
        </authorList>
    </citation>
    <scope>NUCLEOTIDE SEQUENCE [LARGE SCALE GENOMIC DNA]</scope>
    <source>
        <strain evidence="3">ATCC 52028</strain>
    </source>
</reference>
<proteinExistence type="predicted"/>
<evidence type="ECO:0000313" key="3">
    <source>
        <dbReference type="Proteomes" id="UP000274922"/>
    </source>
</evidence>